<evidence type="ECO:0008006" key="5">
    <source>
        <dbReference type="Google" id="ProtNLM"/>
    </source>
</evidence>
<dbReference type="EMBL" id="SEOQ01000179">
    <property type="protein sequence ID" value="TFY67874.1"/>
    <property type="molecule type" value="Genomic_DNA"/>
</dbReference>
<evidence type="ECO:0000256" key="1">
    <source>
        <dbReference type="SAM" id="MobiDB-lite"/>
    </source>
</evidence>
<dbReference type="STRING" id="205917.A0A4Y9YZS5"/>
<feature type="region of interest" description="Disordered" evidence="1">
    <location>
        <begin position="456"/>
        <end position="488"/>
    </location>
</feature>
<evidence type="ECO:0000313" key="3">
    <source>
        <dbReference type="EMBL" id="TFY67874.1"/>
    </source>
</evidence>
<gene>
    <name evidence="3" type="ORF">EVG20_g3779</name>
</gene>
<proteinExistence type="predicted"/>
<sequence>MPSINEISISSASQMTADIFTNQLILDRVFSYLSSKDVLALSRTRRCVNTMAKSYFRRALNINRRLARFFPNPAAFRALQSRSAATIAPALNFDDSYRGDRLELHVHRPHLVEIGNFLFAAGYAFVPMGRQSPDFEAGTSQLMRFLAPTAKRLDDMAGPVFDTFSFRKASGEGEADVVVQINVNRVTNSAAFRHINLAGASRIPQQSISLHHSESPINYFQFSETWVADPISLMISVPNMVGFVANPSTRGTIQIFWTSFSAIFICIWTSLHPAIPIPESMRSEDFVRKDLEHNKFALACVTLIFPESALAGIVADYMYATHIVQDVNSAIPECEWTMTDAYFAIMDGYHYQDKAITAPQILDHMQHGRLGVMRSNAASIMDRSKTGTLQKILACAQVVWLLLQCFVRRIVHLPMSSLEMGAAGYSIVALLAFGLQWNKPKDVGLPITLDPVPSRKSPDRARVAMSSPAGSRPQIWRKRSEGRADGTGTTTKQAWYGWEITFAVQGIACLVFGGWYFLAWNFSFPTVAELHAWRVACVLNIVPGFLASLIIICAGDQAEYRNVAALTLSRVHMASRLMLLVMMFIGLRRLPEGVFMTIGWTTLIPHI</sequence>
<dbReference type="Proteomes" id="UP000298327">
    <property type="component" value="Unassembled WGS sequence"/>
</dbReference>
<protein>
    <recommendedName>
        <fullName evidence="5">F-box domain-containing protein</fullName>
    </recommendedName>
</protein>
<organism evidence="3 4">
    <name type="scientific">Dentipellis fragilis</name>
    <dbReference type="NCBI Taxonomy" id="205917"/>
    <lineage>
        <taxon>Eukaryota</taxon>
        <taxon>Fungi</taxon>
        <taxon>Dikarya</taxon>
        <taxon>Basidiomycota</taxon>
        <taxon>Agaricomycotina</taxon>
        <taxon>Agaricomycetes</taxon>
        <taxon>Russulales</taxon>
        <taxon>Hericiaceae</taxon>
        <taxon>Dentipellis</taxon>
    </lineage>
</organism>
<keyword evidence="4" id="KW-1185">Reference proteome</keyword>
<reference evidence="3 4" key="1">
    <citation type="submission" date="2019-02" db="EMBL/GenBank/DDBJ databases">
        <title>Genome sequencing of the rare red list fungi Dentipellis fragilis.</title>
        <authorList>
            <person name="Buettner E."/>
            <person name="Kellner H."/>
        </authorList>
    </citation>
    <scope>NUCLEOTIDE SEQUENCE [LARGE SCALE GENOMIC DNA]</scope>
    <source>
        <strain evidence="3 4">DSM 105465</strain>
    </source>
</reference>
<evidence type="ECO:0000313" key="4">
    <source>
        <dbReference type="Proteomes" id="UP000298327"/>
    </source>
</evidence>
<feature type="transmembrane region" description="Helical" evidence="2">
    <location>
        <begin position="418"/>
        <end position="437"/>
    </location>
</feature>
<accession>A0A4Y9YZS5</accession>
<comment type="caution">
    <text evidence="3">The sequence shown here is derived from an EMBL/GenBank/DDBJ whole genome shotgun (WGS) entry which is preliminary data.</text>
</comment>
<dbReference type="PANTHER" id="PTHR35043:SF7">
    <property type="entry name" value="TRANSCRIPTION FACTOR DOMAIN-CONTAINING PROTEIN"/>
    <property type="match status" value="1"/>
</dbReference>
<dbReference type="OrthoDB" id="3265746at2759"/>
<dbReference type="AlphaFoldDB" id="A0A4Y9YZS5"/>
<name>A0A4Y9YZS5_9AGAM</name>
<keyword evidence="2" id="KW-0472">Membrane</keyword>
<keyword evidence="2" id="KW-0812">Transmembrane</keyword>
<dbReference type="PANTHER" id="PTHR35043">
    <property type="entry name" value="TRANSCRIPTION FACTOR DOMAIN-CONTAINING PROTEIN"/>
    <property type="match status" value="1"/>
</dbReference>
<feature type="transmembrane region" description="Helical" evidence="2">
    <location>
        <begin position="500"/>
        <end position="520"/>
    </location>
</feature>
<evidence type="ECO:0000256" key="2">
    <source>
        <dbReference type="SAM" id="Phobius"/>
    </source>
</evidence>
<keyword evidence="2" id="KW-1133">Transmembrane helix</keyword>
<feature type="transmembrane region" description="Helical" evidence="2">
    <location>
        <begin position="532"/>
        <end position="552"/>
    </location>
</feature>